<keyword evidence="7" id="KW-1185">Reference proteome</keyword>
<dbReference type="GO" id="GO:0005524">
    <property type="term" value="F:ATP binding"/>
    <property type="evidence" value="ECO:0007669"/>
    <property type="project" value="UniProtKB-KW"/>
</dbReference>
<comment type="catalytic activity">
    <reaction evidence="3">
        <text>L-seryl-[protein] + ATP = O-phospho-L-seryl-[protein] + ADP + H(+)</text>
        <dbReference type="Rhea" id="RHEA:17989"/>
        <dbReference type="Rhea" id="RHEA-COMP:9863"/>
        <dbReference type="Rhea" id="RHEA-COMP:11604"/>
        <dbReference type="ChEBI" id="CHEBI:15378"/>
        <dbReference type="ChEBI" id="CHEBI:29999"/>
        <dbReference type="ChEBI" id="CHEBI:30616"/>
        <dbReference type="ChEBI" id="CHEBI:83421"/>
        <dbReference type="ChEBI" id="CHEBI:456216"/>
    </reaction>
</comment>
<evidence type="ECO:0000256" key="2">
    <source>
        <dbReference type="ARBA" id="ARBA00022840"/>
    </source>
</evidence>
<dbReference type="SMART" id="SM00220">
    <property type="entry name" value="S_TKc"/>
    <property type="match status" value="1"/>
</dbReference>
<name>A0A7N2LUH0_QUELO</name>
<evidence type="ECO:0000259" key="5">
    <source>
        <dbReference type="PROSITE" id="PS50011"/>
    </source>
</evidence>
<evidence type="ECO:0000313" key="6">
    <source>
        <dbReference type="EnsemblPlants" id="QL06p006038:mrna"/>
    </source>
</evidence>
<dbReference type="InterPro" id="IPR000719">
    <property type="entry name" value="Prot_kinase_dom"/>
</dbReference>
<dbReference type="GO" id="GO:0007166">
    <property type="term" value="P:cell surface receptor signaling pathway"/>
    <property type="evidence" value="ECO:0007669"/>
    <property type="project" value="InterPro"/>
</dbReference>
<dbReference type="PANTHER" id="PTHR27005:SF543">
    <property type="entry name" value="NON-FUNCTIONAL PSEUDOKINASE ZED1-LIKE"/>
    <property type="match status" value="1"/>
</dbReference>
<dbReference type="Gene3D" id="3.30.200.20">
    <property type="entry name" value="Phosphorylase Kinase, domain 1"/>
    <property type="match status" value="1"/>
</dbReference>
<dbReference type="GO" id="GO:0005886">
    <property type="term" value="C:plasma membrane"/>
    <property type="evidence" value="ECO:0007669"/>
    <property type="project" value="TreeGrafter"/>
</dbReference>
<dbReference type="SUPFAM" id="SSF56112">
    <property type="entry name" value="Protein kinase-like (PK-like)"/>
    <property type="match status" value="1"/>
</dbReference>
<dbReference type="GO" id="GO:0004674">
    <property type="term" value="F:protein serine/threonine kinase activity"/>
    <property type="evidence" value="ECO:0007669"/>
    <property type="project" value="TreeGrafter"/>
</dbReference>
<dbReference type="InterPro" id="IPR045274">
    <property type="entry name" value="WAK-like"/>
</dbReference>
<dbReference type="Pfam" id="PF00069">
    <property type="entry name" value="Pkinase"/>
    <property type="match status" value="1"/>
</dbReference>
<dbReference type="AlphaFoldDB" id="A0A7N2LUH0"/>
<keyword evidence="1" id="KW-0547">Nucleotide-binding</keyword>
<evidence type="ECO:0000256" key="3">
    <source>
        <dbReference type="ARBA" id="ARBA00047558"/>
    </source>
</evidence>
<dbReference type="InterPro" id="IPR011009">
    <property type="entry name" value="Kinase-like_dom_sf"/>
</dbReference>
<dbReference type="InParanoid" id="A0A7N2LUH0"/>
<reference evidence="6 7" key="1">
    <citation type="journal article" date="2016" name="G3 (Bethesda)">
        <title>First Draft Assembly and Annotation of the Genome of a California Endemic Oak Quercus lobata Nee (Fagaceae).</title>
        <authorList>
            <person name="Sork V.L."/>
            <person name="Fitz-Gibbon S.T."/>
            <person name="Puiu D."/>
            <person name="Crepeau M."/>
            <person name="Gugger P.F."/>
            <person name="Sherman R."/>
            <person name="Stevens K."/>
            <person name="Langley C.H."/>
            <person name="Pellegrini M."/>
            <person name="Salzberg S.L."/>
        </authorList>
    </citation>
    <scope>NUCLEOTIDE SEQUENCE [LARGE SCALE GENOMIC DNA]</scope>
    <source>
        <strain evidence="6 7">cv. SW786</strain>
    </source>
</reference>
<dbReference type="Gene3D" id="1.10.510.10">
    <property type="entry name" value="Transferase(Phosphotransferase) domain 1"/>
    <property type="match status" value="1"/>
</dbReference>
<keyword evidence="2" id="KW-0067">ATP-binding</keyword>
<feature type="domain" description="Protein kinase" evidence="5">
    <location>
        <begin position="59"/>
        <end position="343"/>
    </location>
</feature>
<comment type="catalytic activity">
    <reaction evidence="4">
        <text>L-threonyl-[protein] + ATP = O-phospho-L-threonyl-[protein] + ADP + H(+)</text>
        <dbReference type="Rhea" id="RHEA:46608"/>
        <dbReference type="Rhea" id="RHEA-COMP:11060"/>
        <dbReference type="Rhea" id="RHEA-COMP:11605"/>
        <dbReference type="ChEBI" id="CHEBI:15378"/>
        <dbReference type="ChEBI" id="CHEBI:30013"/>
        <dbReference type="ChEBI" id="CHEBI:30616"/>
        <dbReference type="ChEBI" id="CHEBI:61977"/>
        <dbReference type="ChEBI" id="CHEBI:456216"/>
    </reaction>
</comment>
<dbReference type="Gramene" id="QL06p006038:mrna">
    <property type="protein sequence ID" value="QL06p006038:mrna"/>
    <property type="gene ID" value="QL06p006038"/>
</dbReference>
<evidence type="ECO:0000256" key="1">
    <source>
        <dbReference type="ARBA" id="ARBA00022741"/>
    </source>
</evidence>
<organism evidence="6 7">
    <name type="scientific">Quercus lobata</name>
    <name type="common">Valley oak</name>
    <dbReference type="NCBI Taxonomy" id="97700"/>
    <lineage>
        <taxon>Eukaryota</taxon>
        <taxon>Viridiplantae</taxon>
        <taxon>Streptophyta</taxon>
        <taxon>Embryophyta</taxon>
        <taxon>Tracheophyta</taxon>
        <taxon>Spermatophyta</taxon>
        <taxon>Magnoliopsida</taxon>
        <taxon>eudicotyledons</taxon>
        <taxon>Gunneridae</taxon>
        <taxon>Pentapetalae</taxon>
        <taxon>rosids</taxon>
        <taxon>fabids</taxon>
        <taxon>Fagales</taxon>
        <taxon>Fagaceae</taxon>
        <taxon>Quercus</taxon>
    </lineage>
</organism>
<dbReference type="EMBL" id="LRBV02000006">
    <property type="status" value="NOT_ANNOTATED_CDS"/>
    <property type="molecule type" value="Genomic_DNA"/>
</dbReference>
<dbReference type="FunCoup" id="A0A7N2LUH0">
    <property type="interactions" value="589"/>
</dbReference>
<evidence type="ECO:0000256" key="4">
    <source>
        <dbReference type="ARBA" id="ARBA00047951"/>
    </source>
</evidence>
<evidence type="ECO:0000313" key="7">
    <source>
        <dbReference type="Proteomes" id="UP000594261"/>
    </source>
</evidence>
<protein>
    <recommendedName>
        <fullName evidence="5">Protein kinase domain-containing protein</fullName>
    </recommendedName>
</protein>
<proteinExistence type="predicted"/>
<dbReference type="PROSITE" id="PS00108">
    <property type="entry name" value="PROTEIN_KINASE_ST"/>
    <property type="match status" value="1"/>
</dbReference>
<dbReference type="Proteomes" id="UP000594261">
    <property type="component" value="Chromosome 6"/>
</dbReference>
<dbReference type="PANTHER" id="PTHR27005">
    <property type="entry name" value="WALL-ASSOCIATED RECEPTOR KINASE-LIKE 21"/>
    <property type="match status" value="1"/>
</dbReference>
<dbReference type="EnsemblPlants" id="QL06p006038:mrna">
    <property type="protein sequence ID" value="QL06p006038:mrna"/>
    <property type="gene ID" value="QL06p006038"/>
</dbReference>
<dbReference type="InterPro" id="IPR008271">
    <property type="entry name" value="Ser/Thr_kinase_AS"/>
</dbReference>
<sequence length="533" mass="59920">MLRKKRDKKRDKERGKERERAFYENGSKLHEKLIATCNGRPIPIRSYSCEELQRATNNYDPSCFFHTGMLCDWYNGSFEGRMISIKKYRRNQRDYLFTDIAVSAKMSPHNNVLKLIGCCLETQVPISVYESAANGSLSSRLFNDTSHDGAQQHEREAPLSWQSRLKIAREIVHAISYLHTAFSRPIVHRDIKTGNVFLDQHGVAKLTDFSFSISIPEGETHVEDVLCGSGTQYFVCPHYLATNYITEKVDVYSFGSFLLELLTGQKLQYLFNTTDYFNVEDLENDRKRFTINEVVDPAILVGEEGSVVWQQLQAVLRLALICRKKDPEIRPDMVDVTKELRKIESHCSKLAIQCCVISGIDRIMLRVTDSSVLSSYDSKEIALNCGNMLRDCVKFPYLQNLSKGTGPTNPTDLTRQVLAGLKIFGLGFGPKSRIIFGFGSVSAESRRSEYPSESSWVEDQESSEGKGNVVALVAVAEEEEALIGALDFQAVEAGQGSIGSEITVAFPDLYVSEGAILLMKGITELSKWKEISM</sequence>
<dbReference type="PROSITE" id="PS50011">
    <property type="entry name" value="PROTEIN_KINASE_DOM"/>
    <property type="match status" value="1"/>
</dbReference>
<reference evidence="6" key="2">
    <citation type="submission" date="2021-01" db="UniProtKB">
        <authorList>
            <consortium name="EnsemblPlants"/>
        </authorList>
    </citation>
    <scope>IDENTIFICATION</scope>
</reference>
<accession>A0A7N2LUH0</accession>